<comment type="caution">
    <text evidence="1">The sequence shown here is derived from an EMBL/GenBank/DDBJ whole genome shotgun (WGS) entry which is preliminary data.</text>
</comment>
<keyword evidence="2" id="KW-1185">Reference proteome</keyword>
<reference evidence="1 2" key="1">
    <citation type="journal article" date="2018" name="PLoS ONE">
        <title>The draft genome of Kipferlia bialata reveals reductive genome evolution in fornicate parasites.</title>
        <authorList>
            <person name="Tanifuji G."/>
            <person name="Takabayashi S."/>
            <person name="Kume K."/>
            <person name="Takagi M."/>
            <person name="Nakayama T."/>
            <person name="Kamikawa R."/>
            <person name="Inagaki Y."/>
            <person name="Hashimoto T."/>
        </authorList>
    </citation>
    <scope>NUCLEOTIDE SEQUENCE [LARGE SCALE GENOMIC DNA]</scope>
    <source>
        <strain evidence="1">NY0173</strain>
    </source>
</reference>
<dbReference type="AlphaFoldDB" id="A0A391NUK1"/>
<evidence type="ECO:0000313" key="2">
    <source>
        <dbReference type="Proteomes" id="UP000265618"/>
    </source>
</evidence>
<protein>
    <submittedName>
        <fullName evidence="1">Uncharacterized protein</fullName>
    </submittedName>
</protein>
<organism evidence="1 2">
    <name type="scientific">Kipferlia bialata</name>
    <dbReference type="NCBI Taxonomy" id="797122"/>
    <lineage>
        <taxon>Eukaryota</taxon>
        <taxon>Metamonada</taxon>
        <taxon>Carpediemonas-like organisms</taxon>
        <taxon>Kipferlia</taxon>
    </lineage>
</organism>
<accession>A0A391NUK1</accession>
<feature type="non-terminal residue" evidence="1">
    <location>
        <position position="19"/>
    </location>
</feature>
<gene>
    <name evidence="1" type="ORF">KIPB_006549</name>
</gene>
<name>A0A391NUK1_9EUKA</name>
<dbReference type="Proteomes" id="UP000265618">
    <property type="component" value="Unassembled WGS sequence"/>
</dbReference>
<proteinExistence type="predicted"/>
<sequence>MVKILKEFTPEFNAALANI</sequence>
<dbReference type="EMBL" id="BDIP01001699">
    <property type="protein sequence ID" value="GCA62908.1"/>
    <property type="molecule type" value="Genomic_DNA"/>
</dbReference>
<evidence type="ECO:0000313" key="1">
    <source>
        <dbReference type="EMBL" id="GCA62908.1"/>
    </source>
</evidence>